<feature type="compositionally biased region" description="Polar residues" evidence="1">
    <location>
        <begin position="10"/>
        <end position="21"/>
    </location>
</feature>
<evidence type="ECO:0000256" key="1">
    <source>
        <dbReference type="SAM" id="MobiDB-lite"/>
    </source>
</evidence>
<gene>
    <name evidence="2" type="ORF">CYCCA115_LOCUS4529</name>
</gene>
<dbReference type="AlphaFoldDB" id="A0AAD2FJ81"/>
<reference evidence="2" key="1">
    <citation type="submission" date="2023-08" db="EMBL/GenBank/DDBJ databases">
        <authorList>
            <person name="Audoor S."/>
            <person name="Bilcke G."/>
        </authorList>
    </citation>
    <scope>NUCLEOTIDE SEQUENCE</scope>
</reference>
<dbReference type="Proteomes" id="UP001295423">
    <property type="component" value="Unassembled WGS sequence"/>
</dbReference>
<sequence>MKLQEMIDSWQETSNQKQQQEIVEGTDYSVPIQIEYEEEAWQRQLMEHRSPADANDQERNSQEHPLAQDYPLEREPASTLTWESFMDTVAFPEKSIPGAVRAQDWTQSEARDALLDTCQDTVLCGALSSHQQEDWAAQNGHRAMMDDILDEEEF</sequence>
<feature type="region of interest" description="Disordered" evidence="1">
    <location>
        <begin position="43"/>
        <end position="73"/>
    </location>
</feature>
<evidence type="ECO:0000313" key="3">
    <source>
        <dbReference type="Proteomes" id="UP001295423"/>
    </source>
</evidence>
<feature type="compositionally biased region" description="Basic and acidic residues" evidence="1">
    <location>
        <begin position="45"/>
        <end position="62"/>
    </location>
</feature>
<evidence type="ECO:0000313" key="2">
    <source>
        <dbReference type="EMBL" id="CAJ1935193.1"/>
    </source>
</evidence>
<feature type="region of interest" description="Disordered" evidence="1">
    <location>
        <begin position="1"/>
        <end position="24"/>
    </location>
</feature>
<dbReference type="EMBL" id="CAKOGP040000446">
    <property type="protein sequence ID" value="CAJ1935193.1"/>
    <property type="molecule type" value="Genomic_DNA"/>
</dbReference>
<protein>
    <submittedName>
        <fullName evidence="2">Uncharacterized protein</fullName>
    </submittedName>
</protein>
<accession>A0AAD2FJ81</accession>
<name>A0AAD2FJ81_9STRA</name>
<keyword evidence="3" id="KW-1185">Reference proteome</keyword>
<organism evidence="2 3">
    <name type="scientific">Cylindrotheca closterium</name>
    <dbReference type="NCBI Taxonomy" id="2856"/>
    <lineage>
        <taxon>Eukaryota</taxon>
        <taxon>Sar</taxon>
        <taxon>Stramenopiles</taxon>
        <taxon>Ochrophyta</taxon>
        <taxon>Bacillariophyta</taxon>
        <taxon>Bacillariophyceae</taxon>
        <taxon>Bacillariophycidae</taxon>
        <taxon>Bacillariales</taxon>
        <taxon>Bacillariaceae</taxon>
        <taxon>Cylindrotheca</taxon>
    </lineage>
</organism>
<proteinExistence type="predicted"/>
<comment type="caution">
    <text evidence="2">The sequence shown here is derived from an EMBL/GenBank/DDBJ whole genome shotgun (WGS) entry which is preliminary data.</text>
</comment>